<dbReference type="PANTHER" id="PTHR42748">
    <property type="entry name" value="NITROGEN METABOLITE REPRESSION PROTEIN NMRA FAMILY MEMBER"/>
    <property type="match status" value="1"/>
</dbReference>
<dbReference type="Gene3D" id="3.90.25.10">
    <property type="entry name" value="UDP-galactose 4-epimerase, domain 1"/>
    <property type="match status" value="1"/>
</dbReference>
<dbReference type="InterPro" id="IPR051164">
    <property type="entry name" value="NmrA-like_oxidored"/>
</dbReference>
<evidence type="ECO:0000313" key="4">
    <source>
        <dbReference type="EMBL" id="KAL2799910.1"/>
    </source>
</evidence>
<sequence>MSKIITVVGATGTQGSSVISALLDNDTPTYTIRAITRNPQSAAAQSLSAKGITVLKADLNDITSLRTAFAGTHAIFAVTNFFEALPTLGIQQAMDTETAQGINLAIAAAQTPTLEHYIWSTLPNSAVNSEGKVVVPYYESKNRVDAYIRSSLPDLLKKTTFLWLAWFAGNMLVPFYTPTRIRTLDGSKLYAQFLSIPPTTPIPLLGDEKTNAGLFVRAILAQPHLTQSAHGRIVSTVLEYRPIEQVTELFSKRQGIQTRCLTLAKEDYKSLWPVWGEVFHLSHLYFEVMGTRAFSDVSGGQHEVEGEAQREVLTNKDLGVKGLVGVEEVFERLGVMEWE</sequence>
<dbReference type="PANTHER" id="PTHR42748:SF28">
    <property type="entry name" value="NMRA-LIKE DOMAIN-CONTAINING PROTEIN"/>
    <property type="match status" value="1"/>
</dbReference>
<proteinExistence type="inferred from homology"/>
<organism evidence="4 5">
    <name type="scientific">Aspergillus keveii</name>
    <dbReference type="NCBI Taxonomy" id="714993"/>
    <lineage>
        <taxon>Eukaryota</taxon>
        <taxon>Fungi</taxon>
        <taxon>Dikarya</taxon>
        <taxon>Ascomycota</taxon>
        <taxon>Pezizomycotina</taxon>
        <taxon>Eurotiomycetes</taxon>
        <taxon>Eurotiomycetidae</taxon>
        <taxon>Eurotiales</taxon>
        <taxon>Aspergillaceae</taxon>
        <taxon>Aspergillus</taxon>
        <taxon>Aspergillus subgen. Nidulantes</taxon>
    </lineage>
</organism>
<evidence type="ECO:0000313" key="5">
    <source>
        <dbReference type="Proteomes" id="UP001610563"/>
    </source>
</evidence>
<dbReference type="EMBL" id="JBFTWV010000005">
    <property type="protein sequence ID" value="KAL2799910.1"/>
    <property type="molecule type" value="Genomic_DNA"/>
</dbReference>
<evidence type="ECO:0000256" key="1">
    <source>
        <dbReference type="ARBA" id="ARBA00006328"/>
    </source>
</evidence>
<protein>
    <submittedName>
        <fullName evidence="4">NAD(P)-binding protein</fullName>
    </submittedName>
</protein>
<gene>
    <name evidence="4" type="ORF">BJX66DRAFT_209359</name>
</gene>
<dbReference type="InterPro" id="IPR036291">
    <property type="entry name" value="NAD(P)-bd_dom_sf"/>
</dbReference>
<dbReference type="Gene3D" id="3.40.50.720">
    <property type="entry name" value="NAD(P)-binding Rossmann-like Domain"/>
    <property type="match status" value="1"/>
</dbReference>
<evidence type="ECO:0000256" key="2">
    <source>
        <dbReference type="ARBA" id="ARBA00022857"/>
    </source>
</evidence>
<comment type="similarity">
    <text evidence="1">Belongs to the NmrA-type oxidoreductase family.</text>
</comment>
<dbReference type="Pfam" id="PF05368">
    <property type="entry name" value="NmrA"/>
    <property type="match status" value="1"/>
</dbReference>
<dbReference type="SUPFAM" id="SSF51735">
    <property type="entry name" value="NAD(P)-binding Rossmann-fold domains"/>
    <property type="match status" value="1"/>
</dbReference>
<keyword evidence="2" id="KW-0521">NADP</keyword>
<feature type="domain" description="NmrA-like" evidence="3">
    <location>
        <begin position="1"/>
        <end position="288"/>
    </location>
</feature>
<dbReference type="CDD" id="cd05251">
    <property type="entry name" value="NmrA_like_SDR_a"/>
    <property type="match status" value="1"/>
</dbReference>
<name>A0ABR4GLI8_9EURO</name>
<reference evidence="4 5" key="1">
    <citation type="submission" date="2024-07" db="EMBL/GenBank/DDBJ databases">
        <title>Section-level genome sequencing and comparative genomics of Aspergillus sections Usti and Cavernicolus.</title>
        <authorList>
            <consortium name="Lawrence Berkeley National Laboratory"/>
            <person name="Nybo J.L."/>
            <person name="Vesth T.C."/>
            <person name="Theobald S."/>
            <person name="Frisvad J.C."/>
            <person name="Larsen T.O."/>
            <person name="Kjaerboelling I."/>
            <person name="Rothschild-Mancinelli K."/>
            <person name="Lyhne E.K."/>
            <person name="Kogle M.E."/>
            <person name="Barry K."/>
            <person name="Clum A."/>
            <person name="Na H."/>
            <person name="Ledsgaard L."/>
            <person name="Lin J."/>
            <person name="Lipzen A."/>
            <person name="Kuo A."/>
            <person name="Riley R."/>
            <person name="Mondo S."/>
            <person name="Labutti K."/>
            <person name="Haridas S."/>
            <person name="Pangalinan J."/>
            <person name="Salamov A.A."/>
            <person name="Simmons B.A."/>
            <person name="Magnuson J.K."/>
            <person name="Chen J."/>
            <person name="Drula E."/>
            <person name="Henrissat B."/>
            <person name="Wiebenga A."/>
            <person name="Lubbers R.J."/>
            <person name="Gomes A.C."/>
            <person name="Makela M.R."/>
            <person name="Stajich J."/>
            <person name="Grigoriev I.V."/>
            <person name="Mortensen U.H."/>
            <person name="De Vries R.P."/>
            <person name="Baker S.E."/>
            <person name="Andersen M.R."/>
        </authorList>
    </citation>
    <scope>NUCLEOTIDE SEQUENCE [LARGE SCALE GENOMIC DNA]</scope>
    <source>
        <strain evidence="4 5">CBS 209.92</strain>
    </source>
</reference>
<dbReference type="InterPro" id="IPR008030">
    <property type="entry name" value="NmrA-like"/>
</dbReference>
<keyword evidence="5" id="KW-1185">Reference proteome</keyword>
<dbReference type="Proteomes" id="UP001610563">
    <property type="component" value="Unassembled WGS sequence"/>
</dbReference>
<evidence type="ECO:0000259" key="3">
    <source>
        <dbReference type="Pfam" id="PF05368"/>
    </source>
</evidence>
<comment type="caution">
    <text evidence="4">The sequence shown here is derived from an EMBL/GenBank/DDBJ whole genome shotgun (WGS) entry which is preliminary data.</text>
</comment>
<accession>A0ABR4GLI8</accession>